<evidence type="ECO:0000313" key="2">
    <source>
        <dbReference type="Proteomes" id="UP000774617"/>
    </source>
</evidence>
<accession>A0ABQ8G512</accession>
<keyword evidence="2" id="KW-1185">Reference proteome</keyword>
<gene>
    <name evidence="1" type="ORF">B0J12DRAFT_151569</name>
</gene>
<name>A0ABQ8G512_9PEZI</name>
<organism evidence="1 2">
    <name type="scientific">Macrophomina phaseolina</name>
    <dbReference type="NCBI Taxonomy" id="35725"/>
    <lineage>
        <taxon>Eukaryota</taxon>
        <taxon>Fungi</taxon>
        <taxon>Dikarya</taxon>
        <taxon>Ascomycota</taxon>
        <taxon>Pezizomycotina</taxon>
        <taxon>Dothideomycetes</taxon>
        <taxon>Dothideomycetes incertae sedis</taxon>
        <taxon>Botryosphaeriales</taxon>
        <taxon>Botryosphaeriaceae</taxon>
        <taxon>Macrophomina</taxon>
    </lineage>
</organism>
<dbReference type="EMBL" id="JAGTJR010000019">
    <property type="protein sequence ID" value="KAH7045146.1"/>
    <property type="molecule type" value="Genomic_DNA"/>
</dbReference>
<protein>
    <submittedName>
        <fullName evidence="1">Uncharacterized protein</fullName>
    </submittedName>
</protein>
<evidence type="ECO:0000313" key="1">
    <source>
        <dbReference type="EMBL" id="KAH7045146.1"/>
    </source>
</evidence>
<proteinExistence type="predicted"/>
<sequence>MMANCGSLSSWTVRCLRLYSNTRVSQEAPKSPSMALSLTVSVYHCRYSPPLSLLVSPTAAYGISKTPSPAYSQYHYCHYVLLQSSIPLVNSVHNSQIKPPICLLKAPGSISALSKLCHSTFALRTKSITYSLPNLQAAETMNLFFDRFSPPVETSDASSPRHLRKCIERQSEAIEPHGAELYRSYVRKFWLGVQVRCQLRSCGAAPYSEQFSRCDPSND</sequence>
<reference evidence="1 2" key="1">
    <citation type="journal article" date="2021" name="Nat. Commun.">
        <title>Genetic determinants of endophytism in the Arabidopsis root mycobiome.</title>
        <authorList>
            <person name="Mesny F."/>
            <person name="Miyauchi S."/>
            <person name="Thiergart T."/>
            <person name="Pickel B."/>
            <person name="Atanasova L."/>
            <person name="Karlsson M."/>
            <person name="Huettel B."/>
            <person name="Barry K.W."/>
            <person name="Haridas S."/>
            <person name="Chen C."/>
            <person name="Bauer D."/>
            <person name="Andreopoulos W."/>
            <person name="Pangilinan J."/>
            <person name="LaButti K."/>
            <person name="Riley R."/>
            <person name="Lipzen A."/>
            <person name="Clum A."/>
            <person name="Drula E."/>
            <person name="Henrissat B."/>
            <person name="Kohler A."/>
            <person name="Grigoriev I.V."/>
            <person name="Martin F.M."/>
            <person name="Hacquard S."/>
        </authorList>
    </citation>
    <scope>NUCLEOTIDE SEQUENCE [LARGE SCALE GENOMIC DNA]</scope>
    <source>
        <strain evidence="1 2">MPI-SDFR-AT-0080</strain>
    </source>
</reference>
<comment type="caution">
    <text evidence="1">The sequence shown here is derived from an EMBL/GenBank/DDBJ whole genome shotgun (WGS) entry which is preliminary data.</text>
</comment>
<dbReference type="Proteomes" id="UP000774617">
    <property type="component" value="Unassembled WGS sequence"/>
</dbReference>